<reference evidence="1 2" key="1">
    <citation type="submission" date="2015-04" db="EMBL/GenBank/DDBJ databases">
        <authorList>
            <person name="Syromyatnikov M.Y."/>
            <person name="Popov V.N."/>
        </authorList>
    </citation>
    <scope>NUCLEOTIDE SEQUENCE [LARGE SCALE GENOMIC DNA]</scope>
</reference>
<protein>
    <submittedName>
        <fullName evidence="1">CLUMA_CG011071, isoform A</fullName>
    </submittedName>
</protein>
<evidence type="ECO:0000313" key="2">
    <source>
        <dbReference type="Proteomes" id="UP000183832"/>
    </source>
</evidence>
<proteinExistence type="predicted"/>
<keyword evidence="2" id="KW-1185">Reference proteome</keyword>
<organism evidence="1 2">
    <name type="scientific">Clunio marinus</name>
    <dbReference type="NCBI Taxonomy" id="568069"/>
    <lineage>
        <taxon>Eukaryota</taxon>
        <taxon>Metazoa</taxon>
        <taxon>Ecdysozoa</taxon>
        <taxon>Arthropoda</taxon>
        <taxon>Hexapoda</taxon>
        <taxon>Insecta</taxon>
        <taxon>Pterygota</taxon>
        <taxon>Neoptera</taxon>
        <taxon>Endopterygota</taxon>
        <taxon>Diptera</taxon>
        <taxon>Nematocera</taxon>
        <taxon>Chironomoidea</taxon>
        <taxon>Chironomidae</taxon>
        <taxon>Clunio</taxon>
    </lineage>
</organism>
<dbReference type="AlphaFoldDB" id="A0A1J1IBW3"/>
<evidence type="ECO:0000313" key="1">
    <source>
        <dbReference type="EMBL" id="CRK97691.1"/>
    </source>
</evidence>
<accession>A0A1J1IBW3</accession>
<dbReference type="EMBL" id="CVRI01000047">
    <property type="protein sequence ID" value="CRK97691.1"/>
    <property type="molecule type" value="Genomic_DNA"/>
</dbReference>
<dbReference type="Proteomes" id="UP000183832">
    <property type="component" value="Unassembled WGS sequence"/>
</dbReference>
<gene>
    <name evidence="1" type="ORF">CLUMA_CG011071</name>
</gene>
<sequence>MKQSQLTLWGIGRAMSYSNLDASVEPCALHTALAFRVLRDRQGVAPMVSIEVNGKTEFDKFTKFL</sequence>
<name>A0A1J1IBW3_9DIPT</name>